<comment type="caution">
    <text evidence="3">The sequence shown here is derived from an EMBL/GenBank/DDBJ whole genome shotgun (WGS) entry which is preliminary data.</text>
</comment>
<proteinExistence type="predicted"/>
<evidence type="ECO:0000313" key="3">
    <source>
        <dbReference type="EMBL" id="THH28666.1"/>
    </source>
</evidence>
<sequence length="94" mass="10777">MASSPDATKWRLRLNNLVQNKSRYSHTDVAWSNPQQIGPSNNCHWLVAVYIRGVEFGRGQERNVNLAREVAAYNAWRGLHHEMYGMYPDSAFVA</sequence>
<feature type="domain" description="DRBM" evidence="2">
    <location>
        <begin position="9"/>
        <end position="81"/>
    </location>
</feature>
<keyword evidence="1" id="KW-0694">RNA-binding</keyword>
<name>A0A4S4MR82_9APHY</name>
<gene>
    <name evidence="3" type="ORF">EUX98_g5515</name>
</gene>
<dbReference type="EMBL" id="SGPM01000164">
    <property type="protein sequence ID" value="THH28666.1"/>
    <property type="molecule type" value="Genomic_DNA"/>
</dbReference>
<dbReference type="Proteomes" id="UP000308730">
    <property type="component" value="Unassembled WGS sequence"/>
</dbReference>
<dbReference type="GO" id="GO:0003723">
    <property type="term" value="F:RNA binding"/>
    <property type="evidence" value="ECO:0007669"/>
    <property type="project" value="UniProtKB-UniRule"/>
</dbReference>
<dbReference type="OrthoDB" id="112668at2759"/>
<organism evidence="3 4">
    <name type="scientific">Antrodiella citrinella</name>
    <dbReference type="NCBI Taxonomy" id="2447956"/>
    <lineage>
        <taxon>Eukaryota</taxon>
        <taxon>Fungi</taxon>
        <taxon>Dikarya</taxon>
        <taxon>Basidiomycota</taxon>
        <taxon>Agaricomycotina</taxon>
        <taxon>Agaricomycetes</taxon>
        <taxon>Polyporales</taxon>
        <taxon>Steccherinaceae</taxon>
        <taxon>Antrodiella</taxon>
    </lineage>
</organism>
<keyword evidence="4" id="KW-1185">Reference proteome</keyword>
<dbReference type="SUPFAM" id="SSF54768">
    <property type="entry name" value="dsRNA-binding domain-like"/>
    <property type="match status" value="1"/>
</dbReference>
<dbReference type="AlphaFoldDB" id="A0A4S4MR82"/>
<dbReference type="InterPro" id="IPR014720">
    <property type="entry name" value="dsRBD_dom"/>
</dbReference>
<dbReference type="PROSITE" id="PS50137">
    <property type="entry name" value="DS_RBD"/>
    <property type="match status" value="1"/>
</dbReference>
<evidence type="ECO:0000259" key="2">
    <source>
        <dbReference type="PROSITE" id="PS50137"/>
    </source>
</evidence>
<dbReference type="Gene3D" id="3.30.160.20">
    <property type="match status" value="1"/>
</dbReference>
<evidence type="ECO:0000313" key="4">
    <source>
        <dbReference type="Proteomes" id="UP000308730"/>
    </source>
</evidence>
<accession>A0A4S4MR82</accession>
<evidence type="ECO:0000256" key="1">
    <source>
        <dbReference type="PROSITE-ProRule" id="PRU00266"/>
    </source>
</evidence>
<reference evidence="3 4" key="1">
    <citation type="submission" date="2019-02" db="EMBL/GenBank/DDBJ databases">
        <title>Genome sequencing of the rare red list fungi Antrodiella citrinella (Flaviporus citrinellus).</title>
        <authorList>
            <person name="Buettner E."/>
            <person name="Kellner H."/>
        </authorList>
    </citation>
    <scope>NUCLEOTIDE SEQUENCE [LARGE SCALE GENOMIC DNA]</scope>
    <source>
        <strain evidence="3 4">DSM 108506</strain>
    </source>
</reference>
<protein>
    <recommendedName>
        <fullName evidence="2">DRBM domain-containing protein</fullName>
    </recommendedName>
</protein>